<name>A0A107AFF1_9BURK</name>
<keyword evidence="5 7" id="KW-1133">Transmembrane helix</keyword>
<dbReference type="InterPro" id="IPR006726">
    <property type="entry name" value="PHBA_efflux_AaeB/fusaric-R"/>
</dbReference>
<keyword evidence="4 7" id="KW-0812">Transmembrane</keyword>
<feature type="transmembrane region" description="Helical" evidence="7">
    <location>
        <begin position="158"/>
        <end position="184"/>
    </location>
</feature>
<feature type="transmembrane region" description="Helical" evidence="7">
    <location>
        <begin position="529"/>
        <end position="551"/>
    </location>
</feature>
<dbReference type="AlphaFoldDB" id="A0A107AFF1"/>
<organism evidence="8">
    <name type="scientific">Burkholderia stagnalis</name>
    <dbReference type="NCBI Taxonomy" id="1503054"/>
    <lineage>
        <taxon>Bacteria</taxon>
        <taxon>Pseudomonadati</taxon>
        <taxon>Pseudomonadota</taxon>
        <taxon>Betaproteobacteria</taxon>
        <taxon>Burkholderiales</taxon>
        <taxon>Burkholderiaceae</taxon>
        <taxon>Burkholderia</taxon>
        <taxon>Burkholderia cepacia complex</taxon>
    </lineage>
</organism>
<feature type="transmembrane region" description="Helical" evidence="7">
    <location>
        <begin position="426"/>
        <end position="444"/>
    </location>
</feature>
<gene>
    <name evidence="8" type="ORF">WT44_21715</name>
</gene>
<feature type="transmembrane region" description="Helical" evidence="7">
    <location>
        <begin position="478"/>
        <end position="496"/>
    </location>
</feature>
<dbReference type="PANTHER" id="PTHR30509">
    <property type="entry name" value="P-HYDROXYBENZOIC ACID EFFLUX PUMP SUBUNIT-RELATED"/>
    <property type="match status" value="1"/>
</dbReference>
<feature type="transmembrane region" description="Helical" evidence="7">
    <location>
        <begin position="36"/>
        <end position="56"/>
    </location>
</feature>
<keyword evidence="6 7" id="KW-0472">Membrane</keyword>
<dbReference type="GO" id="GO:0022857">
    <property type="term" value="F:transmembrane transporter activity"/>
    <property type="evidence" value="ECO:0007669"/>
    <property type="project" value="InterPro"/>
</dbReference>
<evidence type="ECO:0000256" key="4">
    <source>
        <dbReference type="ARBA" id="ARBA00022692"/>
    </source>
</evidence>
<dbReference type="Pfam" id="PF04632">
    <property type="entry name" value="FUSC"/>
    <property type="match status" value="1"/>
</dbReference>
<protein>
    <submittedName>
        <fullName evidence="8">Fusaric acid resistance protein</fullName>
    </submittedName>
</protein>
<comment type="caution">
    <text evidence="8">The sequence shown here is derived from an EMBL/GenBank/DDBJ whole genome shotgun (WGS) entry which is preliminary data.</text>
</comment>
<evidence type="ECO:0000256" key="5">
    <source>
        <dbReference type="ARBA" id="ARBA00022989"/>
    </source>
</evidence>
<evidence type="ECO:0000256" key="1">
    <source>
        <dbReference type="ARBA" id="ARBA00004651"/>
    </source>
</evidence>
<evidence type="ECO:0000313" key="9">
    <source>
        <dbReference type="Proteomes" id="UP000068603"/>
    </source>
</evidence>
<dbReference type="EMBL" id="LPHB01000056">
    <property type="protein sequence ID" value="KWA58776.1"/>
    <property type="molecule type" value="Genomic_DNA"/>
</dbReference>
<evidence type="ECO:0000313" key="8">
    <source>
        <dbReference type="EMBL" id="KWA58776.1"/>
    </source>
</evidence>
<dbReference type="PANTHER" id="PTHR30509:SF9">
    <property type="entry name" value="MULTIDRUG RESISTANCE PROTEIN MDTO"/>
    <property type="match status" value="1"/>
</dbReference>
<keyword evidence="2" id="KW-0813">Transport</keyword>
<feature type="transmembrane region" description="Helical" evidence="7">
    <location>
        <begin position="84"/>
        <end position="104"/>
    </location>
</feature>
<dbReference type="Proteomes" id="UP000068603">
    <property type="component" value="Unassembled WGS sequence"/>
</dbReference>
<comment type="subcellular location">
    <subcellularLocation>
        <location evidence="1">Cell membrane</location>
        <topology evidence="1">Multi-pass membrane protein</topology>
    </subcellularLocation>
</comment>
<feature type="transmembrane region" description="Helical" evidence="7">
    <location>
        <begin position="110"/>
        <end position="127"/>
    </location>
</feature>
<keyword evidence="3" id="KW-1003">Cell membrane</keyword>
<evidence type="ECO:0000256" key="6">
    <source>
        <dbReference type="ARBA" id="ARBA00023136"/>
    </source>
</evidence>
<dbReference type="GO" id="GO:0005886">
    <property type="term" value="C:plasma membrane"/>
    <property type="evidence" value="ECO:0007669"/>
    <property type="project" value="UniProtKB-SubCell"/>
</dbReference>
<reference evidence="8 9" key="1">
    <citation type="submission" date="2015-11" db="EMBL/GenBank/DDBJ databases">
        <title>Expanding the genomic diversity of Burkholderia species for the development of highly accurate diagnostics.</title>
        <authorList>
            <person name="Sahl J."/>
            <person name="Keim P."/>
            <person name="Wagner D."/>
        </authorList>
    </citation>
    <scope>NUCLEOTIDE SEQUENCE [LARGE SCALE GENOMIC DNA]</scope>
    <source>
        <strain evidence="8 9">MSMB1960WGS</strain>
    </source>
</reference>
<evidence type="ECO:0000256" key="3">
    <source>
        <dbReference type="ARBA" id="ARBA00022475"/>
    </source>
</evidence>
<feature type="transmembrane region" description="Helical" evidence="7">
    <location>
        <begin position="134"/>
        <end position="152"/>
    </location>
</feature>
<dbReference type="STRING" id="1503054.WT74_24110"/>
<sequence length="737" mass="78749">MRASPPESPSHISDNQTLSALADAARDWARTSGVTWLYVFKTLLAALLALGIAMKLELPMPRTAMTTVFVLMQPQSGMVLAKSLYRICGTVVGLLAMLVLIGLFGQTPELFLGATALWIGVCTAGAARNRNFRTYGFVLAGYTAALIGIPSWQHPDAAFLSAMTRVTEVTIGILCSGAVSALVFPQHLSAQLHRANRRGFMQFADDVRTVLGGRTERAFLEALNLRVVDETVHSEAARSAAVFETPDTRLSNGRLTRLNAEWMAASTRLHALSQRVARLHAGQPGPAAAAIDGCLSELAARIDAARQRAPDDAHVFAEALVASLEAFRAALPGRADAVRTRVDAARAPALQEFDTAIELLDRFVDSYVAYARTCVSLASAAHAREQWPARFEPRTNPLVAAVAGTRAMLLTLVLSLFWIATAWPSGALLVLNGGAICALVASSARPSRTAFQMAIGTACASTIGLVVMFFVYPAIDGFPLLCVVLAPPLALGCWLTTRPSLAGYGVGYCIYFCFLTGPDNVVAYDPTSFINDAIALVLSMLMAALAFELFLPPTMRALRRHLVADLREQVAFACTGALATLRARFESRTRDLMYQLRTISQDDRAAIGESLEWFLAVLETGSAVIDLRDAMAQAASRAGSDIAPVWLASADQACRAIRALFQAPTPARAANAARAVQAAIDALRRRMAQESGARRSAPHLQAALASLHFMLSAIAAPDSPLPVPQQAAQVVAGDGKR</sequence>
<evidence type="ECO:0000256" key="2">
    <source>
        <dbReference type="ARBA" id="ARBA00022448"/>
    </source>
</evidence>
<feature type="transmembrane region" description="Helical" evidence="7">
    <location>
        <begin position="501"/>
        <end position="517"/>
    </location>
</feature>
<evidence type="ECO:0000256" key="7">
    <source>
        <dbReference type="SAM" id="Phobius"/>
    </source>
</evidence>
<feature type="transmembrane region" description="Helical" evidence="7">
    <location>
        <begin position="398"/>
        <end position="420"/>
    </location>
</feature>
<accession>A0A107AFF1</accession>
<dbReference type="RefSeq" id="WP_060150242.1">
    <property type="nucleotide sequence ID" value="NZ_LPGD01000100.1"/>
</dbReference>
<proteinExistence type="predicted"/>
<feature type="transmembrane region" description="Helical" evidence="7">
    <location>
        <begin position="451"/>
        <end position="472"/>
    </location>
</feature>